<protein>
    <recommendedName>
        <fullName evidence="9">Copper-fist domain-containing protein</fullName>
    </recommendedName>
</protein>
<keyword evidence="3" id="KW-0862">Zinc</keyword>
<evidence type="ECO:0000256" key="2">
    <source>
        <dbReference type="ARBA" id="ARBA00022723"/>
    </source>
</evidence>
<gene>
    <name evidence="10" type="ORF">FSARC_1151</name>
</gene>
<feature type="domain" description="Copper-fist" evidence="9">
    <location>
        <begin position="7"/>
        <end position="39"/>
    </location>
</feature>
<keyword evidence="2" id="KW-0479">Metal-binding</keyword>
<dbReference type="Pfam" id="PF00649">
    <property type="entry name" value="Copper-fist"/>
    <property type="match status" value="1"/>
</dbReference>
<dbReference type="SUPFAM" id="SSF57879">
    <property type="entry name" value="Zinc domain conserved in yeast copper-regulated transcription factors"/>
    <property type="match status" value="1"/>
</dbReference>
<evidence type="ECO:0000313" key="10">
    <source>
        <dbReference type="EMBL" id="KAF4972254.1"/>
    </source>
</evidence>
<keyword evidence="6" id="KW-0804">Transcription</keyword>
<comment type="caution">
    <text evidence="10">The sequence shown here is derived from an EMBL/GenBank/DDBJ whole genome shotgun (WGS) entry which is preliminary data.</text>
</comment>
<keyword evidence="11" id="KW-1185">Reference proteome</keyword>
<dbReference type="PROSITE" id="PS50073">
    <property type="entry name" value="COPPER_FIST_2"/>
    <property type="match status" value="1"/>
</dbReference>
<evidence type="ECO:0000259" key="9">
    <source>
        <dbReference type="PROSITE" id="PS50073"/>
    </source>
</evidence>
<feature type="compositionally biased region" description="Low complexity" evidence="8">
    <location>
        <begin position="46"/>
        <end position="58"/>
    </location>
</feature>
<name>A0A8H4U9N1_9HYPO</name>
<evidence type="ECO:0000256" key="3">
    <source>
        <dbReference type="ARBA" id="ARBA00022833"/>
    </source>
</evidence>
<sequence length="197" mass="21376">MTSKEEKLACESCIRGHRVAQCKHTDRPLQRAAKDGVPSPRPRGKSSTPSTTLSPSASEQMVTEIVPAPLQLNDTQVSASCCNNSEALGAVSAPNPITLNDWPPDNTLNPWATSLEGPLLDPWLQGTQDLAGIWDPFPSIGMNEQTHTNPLLTTDPFGLGALFDETDPGQLPILESWNSLDFTATNYDDPQQWSNKP</sequence>
<dbReference type="OrthoDB" id="5106964at2759"/>
<dbReference type="Proteomes" id="UP000622797">
    <property type="component" value="Unassembled WGS sequence"/>
</dbReference>
<feature type="compositionally biased region" description="Basic and acidic residues" evidence="8">
    <location>
        <begin position="23"/>
        <end position="34"/>
    </location>
</feature>
<dbReference type="Gene3D" id="3.90.430.10">
    <property type="entry name" value="Copper fist DNA-binding domain"/>
    <property type="match status" value="1"/>
</dbReference>
<dbReference type="InterPro" id="IPR036395">
    <property type="entry name" value="Cu_fist_DNA-bd_dom_sf"/>
</dbReference>
<dbReference type="FunFam" id="3.90.430.10:FF:000001">
    <property type="entry name" value="Copper fist DNA-binding protein"/>
    <property type="match status" value="1"/>
</dbReference>
<evidence type="ECO:0000256" key="7">
    <source>
        <dbReference type="ARBA" id="ARBA00023242"/>
    </source>
</evidence>
<dbReference type="AlphaFoldDB" id="A0A8H4U9N1"/>
<proteinExistence type="predicted"/>
<accession>A0A8H4U9N1</accession>
<dbReference type="SMART" id="SM01090">
    <property type="entry name" value="Copper-fist"/>
    <property type="match status" value="1"/>
</dbReference>
<keyword evidence="4" id="KW-0186">Copper</keyword>
<evidence type="ECO:0000313" key="11">
    <source>
        <dbReference type="Proteomes" id="UP000622797"/>
    </source>
</evidence>
<dbReference type="GO" id="GO:0005507">
    <property type="term" value="F:copper ion binding"/>
    <property type="evidence" value="ECO:0007669"/>
    <property type="project" value="InterPro"/>
</dbReference>
<organism evidence="10 11">
    <name type="scientific">Fusarium sarcochroum</name>
    <dbReference type="NCBI Taxonomy" id="1208366"/>
    <lineage>
        <taxon>Eukaryota</taxon>
        <taxon>Fungi</taxon>
        <taxon>Dikarya</taxon>
        <taxon>Ascomycota</taxon>
        <taxon>Pezizomycotina</taxon>
        <taxon>Sordariomycetes</taxon>
        <taxon>Hypocreomycetidae</taxon>
        <taxon>Hypocreales</taxon>
        <taxon>Nectriaceae</taxon>
        <taxon>Fusarium</taxon>
        <taxon>Fusarium lateritium species complex</taxon>
    </lineage>
</organism>
<evidence type="ECO:0000256" key="4">
    <source>
        <dbReference type="ARBA" id="ARBA00023008"/>
    </source>
</evidence>
<evidence type="ECO:0000256" key="6">
    <source>
        <dbReference type="ARBA" id="ARBA00023163"/>
    </source>
</evidence>
<dbReference type="InterPro" id="IPR001083">
    <property type="entry name" value="Cu_fist_DNA-bd_dom"/>
</dbReference>
<reference evidence="10" key="2">
    <citation type="submission" date="2020-05" db="EMBL/GenBank/DDBJ databases">
        <authorList>
            <person name="Kim H.-S."/>
            <person name="Proctor R.H."/>
            <person name="Brown D.W."/>
        </authorList>
    </citation>
    <scope>NUCLEOTIDE SEQUENCE</scope>
    <source>
        <strain evidence="10">NRRL 20472</strain>
    </source>
</reference>
<keyword evidence="7" id="KW-0539">Nucleus</keyword>
<comment type="subcellular location">
    <subcellularLocation>
        <location evidence="1">Nucleus</location>
    </subcellularLocation>
</comment>
<evidence type="ECO:0000256" key="1">
    <source>
        <dbReference type="ARBA" id="ARBA00004123"/>
    </source>
</evidence>
<dbReference type="EMBL" id="JABEXW010000063">
    <property type="protein sequence ID" value="KAF4972254.1"/>
    <property type="molecule type" value="Genomic_DNA"/>
</dbReference>
<dbReference type="SMART" id="SM00412">
    <property type="entry name" value="Cu_FIST"/>
    <property type="match status" value="1"/>
</dbReference>
<evidence type="ECO:0000256" key="5">
    <source>
        <dbReference type="ARBA" id="ARBA00023015"/>
    </source>
</evidence>
<keyword evidence="5" id="KW-0805">Transcription regulation</keyword>
<evidence type="ECO:0000256" key="8">
    <source>
        <dbReference type="SAM" id="MobiDB-lite"/>
    </source>
</evidence>
<feature type="region of interest" description="Disordered" evidence="8">
    <location>
        <begin position="21"/>
        <end position="59"/>
    </location>
</feature>
<dbReference type="GO" id="GO:0003700">
    <property type="term" value="F:DNA-binding transcription factor activity"/>
    <property type="evidence" value="ECO:0007669"/>
    <property type="project" value="InterPro"/>
</dbReference>
<dbReference type="GO" id="GO:0003677">
    <property type="term" value="F:DNA binding"/>
    <property type="evidence" value="ECO:0007669"/>
    <property type="project" value="InterPro"/>
</dbReference>
<reference evidence="10" key="1">
    <citation type="journal article" date="2020" name="BMC Genomics">
        <title>Correction to: Identification and distribution of gene clusters required for synthesis of sphingolipid metabolism inhibitors in diverse species of the filamentous fungus Fusarium.</title>
        <authorList>
            <person name="Kim H.S."/>
            <person name="Lohmar J.M."/>
            <person name="Busman M."/>
            <person name="Brown D.W."/>
            <person name="Naumann T.A."/>
            <person name="Divon H.H."/>
            <person name="Lysoe E."/>
            <person name="Uhlig S."/>
            <person name="Proctor R.H."/>
        </authorList>
    </citation>
    <scope>NUCLEOTIDE SEQUENCE</scope>
    <source>
        <strain evidence="10">NRRL 20472</strain>
    </source>
</reference>
<dbReference type="GO" id="GO:0005634">
    <property type="term" value="C:nucleus"/>
    <property type="evidence" value="ECO:0007669"/>
    <property type="project" value="UniProtKB-SubCell"/>
</dbReference>